<keyword evidence="2" id="KW-1185">Reference proteome</keyword>
<organism evidence="1 2">
    <name type="scientific">Lichtheimia corymbifera JMRC:FSU:9682</name>
    <dbReference type="NCBI Taxonomy" id="1263082"/>
    <lineage>
        <taxon>Eukaryota</taxon>
        <taxon>Fungi</taxon>
        <taxon>Fungi incertae sedis</taxon>
        <taxon>Mucoromycota</taxon>
        <taxon>Mucoromycotina</taxon>
        <taxon>Mucoromycetes</taxon>
        <taxon>Mucorales</taxon>
        <taxon>Lichtheimiaceae</taxon>
        <taxon>Lichtheimia</taxon>
    </lineage>
</organism>
<dbReference type="Proteomes" id="UP000027586">
    <property type="component" value="Unassembled WGS sequence"/>
</dbReference>
<accession>A0A068RZT7</accession>
<comment type="caution">
    <text evidence="1">The sequence shown here is derived from an EMBL/GenBank/DDBJ whole genome shotgun (WGS) entry which is preliminary data.</text>
</comment>
<evidence type="ECO:0000313" key="1">
    <source>
        <dbReference type="EMBL" id="CDH55643.1"/>
    </source>
</evidence>
<sequence>MSYLPVKHLQKLVSVPRSTSSAEIDMVHLTWCKLQVRFVAHHFYAHAHTTLFLPHICFLHRTLATSIITSLYAHTVTAGSTRDPDFLGPLGQ</sequence>
<dbReference type="VEuPathDB" id="FungiDB:LCOR_06763.1"/>
<gene>
    <name evidence="1" type="ORF">LCOR_06763.1</name>
</gene>
<name>A0A068RZT7_9FUNG</name>
<dbReference type="EMBL" id="CBTN010000031">
    <property type="protein sequence ID" value="CDH55643.1"/>
    <property type="molecule type" value="Genomic_DNA"/>
</dbReference>
<evidence type="ECO:0000313" key="2">
    <source>
        <dbReference type="Proteomes" id="UP000027586"/>
    </source>
</evidence>
<proteinExistence type="predicted"/>
<protein>
    <submittedName>
        <fullName evidence="1">Uncharacterized protein</fullName>
    </submittedName>
</protein>
<dbReference type="AlphaFoldDB" id="A0A068RZT7"/>
<reference evidence="1" key="1">
    <citation type="submission" date="2013-08" db="EMBL/GenBank/DDBJ databases">
        <title>Gene expansion shapes genome architecture in the human pathogen Lichtheimia corymbifera: an evolutionary genomics analysis in the ancient terrestrial Mucorales (Mucoromycotina).</title>
        <authorList>
            <person name="Schwartze V.U."/>
            <person name="Winter S."/>
            <person name="Shelest E."/>
            <person name="Marcet-Houben M."/>
            <person name="Horn F."/>
            <person name="Wehner S."/>
            <person name="Hoffmann K."/>
            <person name="Riege K."/>
            <person name="Sammeth M."/>
            <person name="Nowrousian M."/>
            <person name="Valiante V."/>
            <person name="Linde J."/>
            <person name="Jacobsen I.D."/>
            <person name="Marz M."/>
            <person name="Brakhage A.A."/>
            <person name="Gabaldon T."/>
            <person name="Bocker S."/>
            <person name="Voigt K."/>
        </authorList>
    </citation>
    <scope>NUCLEOTIDE SEQUENCE [LARGE SCALE GENOMIC DNA]</scope>
    <source>
        <strain evidence="1">FSU 9682</strain>
    </source>
</reference>